<evidence type="ECO:0000259" key="8">
    <source>
        <dbReference type="Pfam" id="PF02687"/>
    </source>
</evidence>
<keyword evidence="10" id="KW-1185">Reference proteome</keyword>
<keyword evidence="4 7" id="KW-1133">Transmembrane helix</keyword>
<comment type="subcellular location">
    <subcellularLocation>
        <location evidence="1">Cell membrane</location>
        <topology evidence="1">Multi-pass membrane protein</topology>
    </subcellularLocation>
</comment>
<feature type="domain" description="ABC3 transporter permease C-terminal" evidence="8">
    <location>
        <begin position="722"/>
        <end position="833"/>
    </location>
</feature>
<feature type="compositionally biased region" description="Basic and acidic residues" evidence="6">
    <location>
        <begin position="556"/>
        <end position="568"/>
    </location>
</feature>
<protein>
    <submittedName>
        <fullName evidence="9">FtsX-like permease family protein</fullName>
    </submittedName>
</protein>
<feature type="transmembrane region" description="Helical" evidence="7">
    <location>
        <begin position="771"/>
        <end position="794"/>
    </location>
</feature>
<feature type="transmembrane region" description="Helical" evidence="7">
    <location>
        <begin position="421"/>
        <end position="444"/>
    </location>
</feature>
<dbReference type="PANTHER" id="PTHR30287:SF1">
    <property type="entry name" value="INNER MEMBRANE PROTEIN"/>
    <property type="match status" value="1"/>
</dbReference>
<feature type="region of interest" description="Disordered" evidence="6">
    <location>
        <begin position="556"/>
        <end position="575"/>
    </location>
</feature>
<keyword evidence="3 7" id="KW-0812">Transmembrane</keyword>
<organism evidence="9 10">
    <name type="scientific">Halobacteriovorax vibrionivorans</name>
    <dbReference type="NCBI Taxonomy" id="2152716"/>
    <lineage>
        <taxon>Bacteria</taxon>
        <taxon>Pseudomonadati</taxon>
        <taxon>Bdellovibrionota</taxon>
        <taxon>Bacteriovoracia</taxon>
        <taxon>Bacteriovoracales</taxon>
        <taxon>Halobacteriovoraceae</taxon>
        <taxon>Halobacteriovorax</taxon>
    </lineage>
</organism>
<feature type="transmembrane region" description="Helical" evidence="7">
    <location>
        <begin position="259"/>
        <end position="279"/>
    </location>
</feature>
<feature type="transmembrane region" description="Helical" evidence="7">
    <location>
        <begin position="470"/>
        <end position="489"/>
    </location>
</feature>
<evidence type="ECO:0000256" key="4">
    <source>
        <dbReference type="ARBA" id="ARBA00022989"/>
    </source>
</evidence>
<comment type="caution">
    <text evidence="9">The sequence shown here is derived from an EMBL/GenBank/DDBJ whole genome shotgun (WGS) entry which is preliminary data.</text>
</comment>
<feature type="transmembrane region" description="Helical" evidence="7">
    <location>
        <begin position="398"/>
        <end position="415"/>
    </location>
</feature>
<gene>
    <name evidence="9" type="ORF">DAY19_07010</name>
</gene>
<proteinExistence type="predicted"/>
<feature type="transmembrane region" description="Helical" evidence="7">
    <location>
        <begin position="353"/>
        <end position="377"/>
    </location>
</feature>
<evidence type="ECO:0000313" key="9">
    <source>
        <dbReference type="EMBL" id="RZF21429.1"/>
    </source>
</evidence>
<feature type="transmembrane region" description="Helical" evidence="7">
    <location>
        <begin position="307"/>
        <end position="333"/>
    </location>
</feature>
<evidence type="ECO:0000256" key="7">
    <source>
        <dbReference type="SAM" id="Phobius"/>
    </source>
</evidence>
<accession>A0ABY0IIP9</accession>
<dbReference type="InterPro" id="IPR038766">
    <property type="entry name" value="Membrane_comp_ABC_pdt"/>
</dbReference>
<feature type="transmembrane region" description="Helical" evidence="7">
    <location>
        <begin position="20"/>
        <end position="39"/>
    </location>
</feature>
<evidence type="ECO:0000256" key="1">
    <source>
        <dbReference type="ARBA" id="ARBA00004651"/>
    </source>
</evidence>
<dbReference type="InterPro" id="IPR003838">
    <property type="entry name" value="ABC3_permease_C"/>
</dbReference>
<reference evidence="10" key="1">
    <citation type="journal article" date="2019" name="Int. J. Syst. Evol. Microbiol.">
        <title>Halobacteriovorax valvorus sp. nov., a novel prokaryotic predator isolated from coastal seawater of China.</title>
        <authorList>
            <person name="Chen M.-X."/>
        </authorList>
    </citation>
    <scope>NUCLEOTIDE SEQUENCE [LARGE SCALE GENOMIC DNA]</scope>
    <source>
        <strain evidence="10">BL9</strain>
    </source>
</reference>
<dbReference type="EMBL" id="QDKL01000002">
    <property type="protein sequence ID" value="RZF21429.1"/>
    <property type="molecule type" value="Genomic_DNA"/>
</dbReference>
<dbReference type="Pfam" id="PF02687">
    <property type="entry name" value="FtsX"/>
    <property type="match status" value="2"/>
</dbReference>
<feature type="transmembrane region" description="Helical" evidence="7">
    <location>
        <begin position="800"/>
        <end position="828"/>
    </location>
</feature>
<evidence type="ECO:0000313" key="10">
    <source>
        <dbReference type="Proteomes" id="UP000443582"/>
    </source>
</evidence>
<evidence type="ECO:0000256" key="3">
    <source>
        <dbReference type="ARBA" id="ARBA00022692"/>
    </source>
</evidence>
<evidence type="ECO:0000256" key="2">
    <source>
        <dbReference type="ARBA" id="ARBA00022475"/>
    </source>
</evidence>
<dbReference type="Proteomes" id="UP000443582">
    <property type="component" value="Unassembled WGS sequence"/>
</dbReference>
<feature type="transmembrane region" description="Helical" evidence="7">
    <location>
        <begin position="719"/>
        <end position="739"/>
    </location>
</feature>
<keyword evidence="2" id="KW-1003">Cell membrane</keyword>
<sequence length="834" mass="93556">MEFLVLKIKMVMRELRSSPVFFLIFILNLSIGMVGLSTIEVFKSSFDNALSAKSKTLLGSDISISSRIAITKDSLDTAKENLDYTEMTKNRSLYSMLFNGDKSRLVNVRGLGAGFPFYGDIIAKSGKHFKDIKDNEVFIYPELVGQLGLEVGDNVKIGEKSFVVAGIVEEDGAAGFSMGQLAPRLYLKNEVLNSTQLIKPGSTIWRSVHFKIAGELSDKNLREVEKNLESKIVDSSIRVRSPQSNSQRVGRSMDYLGDFLGLVSLCGLFLAGLGLIYLFRGFLLKRRKDLAILSFIGMRKKDIFKIYTLKLFFLGLIGSLLGITIGSAFSPVIQTMVSKNLGIDIKLQFELTTFFVTMAVGVASTIVLAPALIIPYLRLDQKALFDHDTTLSRNIYDYLLYIPIILFYWVMAIYLSESIKVGSAFIAVFLVIVGIFFPLGSFILDRLGKLRLNLNLSSSMAYKYVTRHKISTLFIFLCLFISTSLMTLIPSVKNILSAELSLPAEERPVYFLFDIQPEQVDDLKSFIKENKLELLNISPIVRGRLVKINGEGYKPSEGEDLTREEQRERRSRNRSTNLSYRDHLVRGEEIIEGRLPKKFDFETDEVAEVGLEYRYANRLGVDLGDELEFNVLGMPILAKVVALRSIRWTSFLPNFFISFGPGVLEDAPKTFIAAVGKGEGVVNDELQSNFAAKFQNVSLIDIQSSLKRIATIMESITKILVTMSFIVFLVGLLVIYSLISHQLESRREDISLLNIIGIRFSEIRKSVMKEMALMAISSVLVGIVLGQLVTFAIAELQFDLRYIFSGVEIIGFGMLIIVLSIIISFASFNRFIRK</sequence>
<name>A0ABY0IIP9_9BACT</name>
<feature type="domain" description="ABC3 transporter permease C-terminal" evidence="8">
    <location>
        <begin position="262"/>
        <end position="373"/>
    </location>
</feature>
<dbReference type="PANTHER" id="PTHR30287">
    <property type="entry name" value="MEMBRANE COMPONENT OF PREDICTED ABC SUPERFAMILY METABOLITE UPTAKE TRANSPORTER"/>
    <property type="match status" value="1"/>
</dbReference>
<evidence type="ECO:0000256" key="6">
    <source>
        <dbReference type="SAM" id="MobiDB-lite"/>
    </source>
</evidence>
<keyword evidence="5 7" id="KW-0472">Membrane</keyword>
<evidence type="ECO:0000256" key="5">
    <source>
        <dbReference type="ARBA" id="ARBA00023136"/>
    </source>
</evidence>